<proteinExistence type="predicted"/>
<keyword evidence="1" id="KW-0175">Coiled coil</keyword>
<gene>
    <name evidence="2" type="ORF">Snoj_29800</name>
</gene>
<dbReference type="RefSeq" id="WP_189743289.1">
    <property type="nucleotide sequence ID" value="NZ_BMRL01000013.1"/>
</dbReference>
<dbReference type="EMBL" id="BNEC01000005">
    <property type="protein sequence ID" value="GHI69062.1"/>
    <property type="molecule type" value="Genomic_DNA"/>
</dbReference>
<reference evidence="3" key="1">
    <citation type="submission" date="2023-07" db="EMBL/GenBank/DDBJ databases">
        <title>Whole genome shotgun sequence of Streptomyces nojiriensis NBRC 13794.</title>
        <authorList>
            <person name="Komaki H."/>
            <person name="Tamura T."/>
        </authorList>
    </citation>
    <scope>NUCLEOTIDE SEQUENCE [LARGE SCALE GENOMIC DNA]</scope>
    <source>
        <strain evidence="3">NBRC 13794</strain>
    </source>
</reference>
<comment type="caution">
    <text evidence="2">The sequence shown here is derived from an EMBL/GenBank/DDBJ whole genome shotgun (WGS) entry which is preliminary data.</text>
</comment>
<keyword evidence="3" id="KW-1185">Reference proteome</keyword>
<feature type="coiled-coil region" evidence="1">
    <location>
        <begin position="18"/>
        <end position="52"/>
    </location>
</feature>
<protein>
    <submittedName>
        <fullName evidence="2">Uncharacterized protein</fullName>
    </submittedName>
</protein>
<dbReference type="Proteomes" id="UP000613974">
    <property type="component" value="Unassembled WGS sequence"/>
</dbReference>
<evidence type="ECO:0000256" key="1">
    <source>
        <dbReference type="SAM" id="Coils"/>
    </source>
</evidence>
<dbReference type="GeneID" id="95587365"/>
<organism evidence="2 3">
    <name type="scientific">Streptomyces nojiriensis</name>
    <dbReference type="NCBI Taxonomy" id="66374"/>
    <lineage>
        <taxon>Bacteria</taxon>
        <taxon>Bacillati</taxon>
        <taxon>Actinomycetota</taxon>
        <taxon>Actinomycetes</taxon>
        <taxon>Kitasatosporales</taxon>
        <taxon>Streptomycetaceae</taxon>
        <taxon>Streptomyces</taxon>
    </lineage>
</organism>
<sequence length="89" mass="9057">MGAGGTGQAQRERVEAGRAAAQELLNRAAAAVEVAEDDVQAARELLVTARAAGAGAATRLREAGRTAAKAWARAEAAARKLEKLTSSEG</sequence>
<accession>A0ABQ3SM58</accession>
<name>A0ABQ3SM58_9ACTN</name>
<evidence type="ECO:0000313" key="3">
    <source>
        <dbReference type="Proteomes" id="UP000613974"/>
    </source>
</evidence>
<evidence type="ECO:0000313" key="2">
    <source>
        <dbReference type="EMBL" id="GHI69062.1"/>
    </source>
</evidence>